<keyword evidence="4 6" id="KW-1133">Transmembrane helix</keyword>
<feature type="domain" description="EamA" evidence="7">
    <location>
        <begin position="151"/>
        <end position="281"/>
    </location>
</feature>
<feature type="transmembrane region" description="Helical" evidence="6">
    <location>
        <begin position="123"/>
        <end position="140"/>
    </location>
</feature>
<gene>
    <name evidence="8" type="ORF">KEF85_01735</name>
</gene>
<dbReference type="Pfam" id="PF00892">
    <property type="entry name" value="EamA"/>
    <property type="match status" value="2"/>
</dbReference>
<evidence type="ECO:0000313" key="8">
    <source>
        <dbReference type="EMBL" id="QWF71241.1"/>
    </source>
</evidence>
<keyword evidence="2" id="KW-1003">Cell membrane</keyword>
<dbReference type="InterPro" id="IPR000620">
    <property type="entry name" value="EamA_dom"/>
</dbReference>
<evidence type="ECO:0000256" key="2">
    <source>
        <dbReference type="ARBA" id="ARBA00022475"/>
    </source>
</evidence>
<reference evidence="8" key="1">
    <citation type="submission" date="2021-04" db="EMBL/GenBank/DDBJ databases">
        <title>Draft genome sequence data of methanotrophic Methylovulum sp. strain S1L and Methylomonas sp. strain S2AM isolated from boreal lake water columns.</title>
        <authorList>
            <person name="Rissanen A.J."/>
            <person name="Mangayil R."/>
            <person name="Svenning M.M."/>
            <person name="Khanongnuch R."/>
        </authorList>
    </citation>
    <scope>NUCLEOTIDE SEQUENCE</scope>
    <source>
        <strain evidence="8">S2AM</strain>
    </source>
</reference>
<keyword evidence="9" id="KW-1185">Reference proteome</keyword>
<evidence type="ECO:0000256" key="3">
    <source>
        <dbReference type="ARBA" id="ARBA00022692"/>
    </source>
</evidence>
<dbReference type="SUPFAM" id="SSF103481">
    <property type="entry name" value="Multidrug resistance efflux transporter EmrE"/>
    <property type="match status" value="2"/>
</dbReference>
<evidence type="ECO:0000256" key="6">
    <source>
        <dbReference type="SAM" id="Phobius"/>
    </source>
</evidence>
<dbReference type="Gene3D" id="1.10.3730.20">
    <property type="match status" value="1"/>
</dbReference>
<feature type="domain" description="EamA" evidence="7">
    <location>
        <begin position="5"/>
        <end position="138"/>
    </location>
</feature>
<dbReference type="InterPro" id="IPR050638">
    <property type="entry name" value="AA-Vitamin_Transporters"/>
</dbReference>
<dbReference type="PANTHER" id="PTHR32322">
    <property type="entry name" value="INNER MEMBRANE TRANSPORTER"/>
    <property type="match status" value="1"/>
</dbReference>
<feature type="transmembrane region" description="Helical" evidence="6">
    <location>
        <begin position="69"/>
        <end position="91"/>
    </location>
</feature>
<feature type="transmembrane region" description="Helical" evidence="6">
    <location>
        <begin position="178"/>
        <end position="202"/>
    </location>
</feature>
<feature type="transmembrane region" description="Helical" evidence="6">
    <location>
        <begin position="214"/>
        <end position="235"/>
    </location>
</feature>
<organism evidence="8 9">
    <name type="scientific">Methylomonas paludis</name>
    <dbReference type="NCBI Taxonomy" id="1173101"/>
    <lineage>
        <taxon>Bacteria</taxon>
        <taxon>Pseudomonadati</taxon>
        <taxon>Pseudomonadota</taxon>
        <taxon>Gammaproteobacteria</taxon>
        <taxon>Methylococcales</taxon>
        <taxon>Methylococcaceae</taxon>
        <taxon>Methylomonas</taxon>
    </lineage>
</organism>
<evidence type="ECO:0000256" key="4">
    <source>
        <dbReference type="ARBA" id="ARBA00022989"/>
    </source>
</evidence>
<feature type="transmembrane region" description="Helical" evidence="6">
    <location>
        <begin position="32"/>
        <end position="49"/>
    </location>
</feature>
<name>A0A975RAH6_9GAMM</name>
<proteinExistence type="predicted"/>
<evidence type="ECO:0000313" key="9">
    <source>
        <dbReference type="Proteomes" id="UP000676649"/>
    </source>
</evidence>
<dbReference type="GO" id="GO:0005886">
    <property type="term" value="C:plasma membrane"/>
    <property type="evidence" value="ECO:0007669"/>
    <property type="project" value="UniProtKB-SubCell"/>
</dbReference>
<keyword evidence="3 6" id="KW-0812">Transmembrane</keyword>
<dbReference type="Proteomes" id="UP000676649">
    <property type="component" value="Chromosome"/>
</dbReference>
<feature type="transmembrane region" description="Helical" evidence="6">
    <location>
        <begin position="146"/>
        <end position="166"/>
    </location>
</feature>
<dbReference type="EMBL" id="CP073754">
    <property type="protein sequence ID" value="QWF71241.1"/>
    <property type="molecule type" value="Genomic_DNA"/>
</dbReference>
<evidence type="ECO:0000256" key="1">
    <source>
        <dbReference type="ARBA" id="ARBA00004651"/>
    </source>
</evidence>
<sequence>MKLSVFHALCAAVLFGVSTPLAKLLVGEMPAILLGGLLYLGSGVGLGVARLVRDRGWQVSGLSWQEWPWLLSAILFGGILGPVLLLLGLLLVNAATASLLLNLEAVITALLAWLVFQENTDRRVVMGMLCIVGGGVILAWPNAETLAANGLGCLFVALACCCWGIDNNLTRRISANDALFIAAVKGLIAGLFNCTLALLIGYSLPKPPILLETATLGLFGYGISLVFFVLALRGLGAARTGAYFSTAPFIGAFVAISLLGETASAKFWLAAGLMAIGVWLHLTERHEHEHTHESLGHRHRHIHDAHHQHDHEFAWDSSASHDHFHTHEVITHKHPHYPDIHHRHQD</sequence>
<accession>A0A975RAH6</accession>
<feature type="transmembrane region" description="Helical" evidence="6">
    <location>
        <begin position="97"/>
        <end position="116"/>
    </location>
</feature>
<dbReference type="PANTHER" id="PTHR32322:SF18">
    <property type="entry name" value="S-ADENOSYLMETHIONINE_S-ADENOSYLHOMOCYSTEINE TRANSPORTER"/>
    <property type="match status" value="1"/>
</dbReference>
<keyword evidence="5 6" id="KW-0472">Membrane</keyword>
<dbReference type="InterPro" id="IPR037185">
    <property type="entry name" value="EmrE-like"/>
</dbReference>
<comment type="subcellular location">
    <subcellularLocation>
        <location evidence="1">Cell membrane</location>
        <topology evidence="1">Multi-pass membrane protein</topology>
    </subcellularLocation>
</comment>
<evidence type="ECO:0000259" key="7">
    <source>
        <dbReference type="Pfam" id="PF00892"/>
    </source>
</evidence>
<dbReference type="KEGG" id="mpad:KEF85_01735"/>
<evidence type="ECO:0000256" key="5">
    <source>
        <dbReference type="ARBA" id="ARBA00023136"/>
    </source>
</evidence>
<dbReference type="AlphaFoldDB" id="A0A975RAH6"/>
<protein>
    <submittedName>
        <fullName evidence="8">EamA family transporter</fullName>
    </submittedName>
</protein>
<dbReference type="RefSeq" id="WP_215582986.1">
    <property type="nucleotide sequence ID" value="NZ_CP073754.1"/>
</dbReference>